<evidence type="ECO:0000313" key="2">
    <source>
        <dbReference type="EMBL" id="KAA0039570.1"/>
    </source>
</evidence>
<evidence type="ECO:0000313" key="5">
    <source>
        <dbReference type="Proteomes" id="UP000321947"/>
    </source>
</evidence>
<dbReference type="CDD" id="cd00303">
    <property type="entry name" value="retropepsin_like"/>
    <property type="match status" value="1"/>
</dbReference>
<dbReference type="EMBL" id="SSTD01016048">
    <property type="protein sequence ID" value="TYK01731.1"/>
    <property type="molecule type" value="Genomic_DNA"/>
</dbReference>
<evidence type="ECO:0000256" key="1">
    <source>
        <dbReference type="SAM" id="MobiDB-lite"/>
    </source>
</evidence>
<dbReference type="SUPFAM" id="SSF50630">
    <property type="entry name" value="Acid proteases"/>
    <property type="match status" value="1"/>
</dbReference>
<dbReference type="Proteomes" id="UP000321393">
    <property type="component" value="Unassembled WGS sequence"/>
</dbReference>
<sequence>MVDSGATHNFITEEEARRLRLRWEKDSGRMKVVNSIALPIVGLVKQTMIKLGGWKGSVDFVVIKMDDFDVVLGMEFLLEHQVIPMPSARCLVITGSFPTVVQADIRQPNGFKMISAMQLDKNRVQEEPPYVEISLETLGKMEETVPKDTLRTDHGIESPSEAKAPTKNAYRTTPLELVVLRKQSKKLSSTGFSRPVQAPYGAPVLSLKEDINSQQRIKRSISNKLTSSRKYPYPLLPNLFDRSRGVKYILKSDIRSRYCRVRAMEAEGLETTCVTGLRAYEFPMMPSSLTDAKEGKKIAATCKGRIPKSVAILRSCSEPINSNGQSMKGFLTRASSRTEWLEEEDIQWGGNLKCQAAFGGLKQATIEDPSLGVVDTTKPPKVEAEQFNCMLEEYLHHLVDGRQKNWVQLLNVTQLGHSVQTDSLIKRSQFEIKCSRHSVLPPLIDGPYVGNNPQVRKVEKKREQMDDHRSSVPKRSFKADGGEGGSKAMPP</sequence>
<gene>
    <name evidence="3" type="ORF">E5676_scaffold775G00570</name>
    <name evidence="2" type="ORF">E6C27_scaffold744G00420</name>
</gene>
<name>A0A5D3BPM6_CUCMM</name>
<dbReference type="Gene3D" id="3.30.70.270">
    <property type="match status" value="1"/>
</dbReference>
<reference evidence="4 5" key="1">
    <citation type="submission" date="2019-08" db="EMBL/GenBank/DDBJ databases">
        <title>Draft genome sequences of two oriental melons (Cucumis melo L. var makuwa).</title>
        <authorList>
            <person name="Kwon S.-Y."/>
        </authorList>
    </citation>
    <scope>NUCLEOTIDE SEQUENCE [LARGE SCALE GENOMIC DNA]</scope>
    <source>
        <strain evidence="5">cv. Chang Bougi</strain>
        <strain evidence="4">cv. SW 3</strain>
        <tissue evidence="3">Leaf</tissue>
    </source>
</reference>
<dbReference type="PANTHER" id="PTHR24559:SF436">
    <property type="entry name" value="RNA-DIRECTED DNA POLYMERASE HOMOLOG"/>
    <property type="match status" value="1"/>
</dbReference>
<dbReference type="PANTHER" id="PTHR24559">
    <property type="entry name" value="TRANSPOSON TY3-I GAG-POL POLYPROTEIN"/>
    <property type="match status" value="1"/>
</dbReference>
<proteinExistence type="predicted"/>
<dbReference type="Gene3D" id="2.40.70.10">
    <property type="entry name" value="Acid Proteases"/>
    <property type="match status" value="1"/>
</dbReference>
<organism evidence="3 5">
    <name type="scientific">Cucumis melo var. makuwa</name>
    <name type="common">Oriental melon</name>
    <dbReference type="NCBI Taxonomy" id="1194695"/>
    <lineage>
        <taxon>Eukaryota</taxon>
        <taxon>Viridiplantae</taxon>
        <taxon>Streptophyta</taxon>
        <taxon>Embryophyta</taxon>
        <taxon>Tracheophyta</taxon>
        <taxon>Spermatophyta</taxon>
        <taxon>Magnoliopsida</taxon>
        <taxon>eudicotyledons</taxon>
        <taxon>Gunneridae</taxon>
        <taxon>Pentapetalae</taxon>
        <taxon>rosids</taxon>
        <taxon>fabids</taxon>
        <taxon>Cucurbitales</taxon>
        <taxon>Cucurbitaceae</taxon>
        <taxon>Benincaseae</taxon>
        <taxon>Cucumis</taxon>
    </lineage>
</organism>
<dbReference type="EMBL" id="SSTE01018396">
    <property type="protein sequence ID" value="KAA0039570.1"/>
    <property type="molecule type" value="Genomic_DNA"/>
</dbReference>
<dbReference type="InterPro" id="IPR021109">
    <property type="entry name" value="Peptidase_aspartic_dom_sf"/>
</dbReference>
<dbReference type="AlphaFoldDB" id="A0A5D3BPM6"/>
<dbReference type="Proteomes" id="UP000321947">
    <property type="component" value="Unassembled WGS sequence"/>
</dbReference>
<dbReference type="SUPFAM" id="SSF56672">
    <property type="entry name" value="DNA/RNA polymerases"/>
    <property type="match status" value="1"/>
</dbReference>
<feature type="compositionally biased region" description="Basic and acidic residues" evidence="1">
    <location>
        <begin position="457"/>
        <end position="470"/>
    </location>
</feature>
<feature type="region of interest" description="Disordered" evidence="1">
    <location>
        <begin position="457"/>
        <end position="491"/>
    </location>
</feature>
<evidence type="ECO:0000313" key="4">
    <source>
        <dbReference type="Proteomes" id="UP000321393"/>
    </source>
</evidence>
<evidence type="ECO:0008006" key="6">
    <source>
        <dbReference type="Google" id="ProtNLM"/>
    </source>
</evidence>
<dbReference type="InterPro" id="IPR053134">
    <property type="entry name" value="RNA-dir_DNA_polymerase"/>
</dbReference>
<dbReference type="OrthoDB" id="1939491at2759"/>
<dbReference type="InterPro" id="IPR043502">
    <property type="entry name" value="DNA/RNA_pol_sf"/>
</dbReference>
<dbReference type="Gene3D" id="3.10.10.10">
    <property type="entry name" value="HIV Type 1 Reverse Transcriptase, subunit A, domain 1"/>
    <property type="match status" value="1"/>
</dbReference>
<evidence type="ECO:0000313" key="3">
    <source>
        <dbReference type="EMBL" id="TYK01731.1"/>
    </source>
</evidence>
<dbReference type="Pfam" id="PF13975">
    <property type="entry name" value="gag-asp_proteas"/>
    <property type="match status" value="1"/>
</dbReference>
<dbReference type="InterPro" id="IPR043128">
    <property type="entry name" value="Rev_trsase/Diguanyl_cyclase"/>
</dbReference>
<accession>A0A5D3BPM6</accession>
<protein>
    <recommendedName>
        <fullName evidence="6">Asp_protease_2 domain-containing protein</fullName>
    </recommendedName>
</protein>
<comment type="caution">
    <text evidence="3">The sequence shown here is derived from an EMBL/GenBank/DDBJ whole genome shotgun (WGS) entry which is preliminary data.</text>
</comment>